<name>A0ABT1T5R0_9SPHI</name>
<dbReference type="RefSeq" id="WP_256540162.1">
    <property type="nucleotide sequence ID" value="NZ_JANHOH010000005.1"/>
</dbReference>
<proteinExistence type="predicted"/>
<dbReference type="Proteomes" id="UP001204376">
    <property type="component" value="Unassembled WGS sequence"/>
</dbReference>
<keyword evidence="3" id="KW-1185">Reference proteome</keyword>
<keyword evidence="1" id="KW-1133">Transmembrane helix</keyword>
<gene>
    <name evidence="2" type="ORF">NPE20_18480</name>
</gene>
<reference evidence="2 3" key="1">
    <citation type="submission" date="2022-07" db="EMBL/GenBank/DDBJ databases">
        <title>Mucilaginibacter sp. JC4.</title>
        <authorList>
            <person name="Le V."/>
            <person name="Ko S.-R."/>
            <person name="Ahn C.-Y."/>
            <person name="Oh H.-M."/>
        </authorList>
    </citation>
    <scope>NUCLEOTIDE SEQUENCE [LARGE SCALE GENOMIC DNA]</scope>
    <source>
        <strain evidence="2 3">JC4</strain>
    </source>
</reference>
<evidence type="ECO:0000313" key="2">
    <source>
        <dbReference type="EMBL" id="MCQ6959972.1"/>
    </source>
</evidence>
<dbReference type="EMBL" id="JANHOH010000005">
    <property type="protein sequence ID" value="MCQ6959972.1"/>
    <property type="molecule type" value="Genomic_DNA"/>
</dbReference>
<keyword evidence="1" id="KW-0812">Transmembrane</keyword>
<evidence type="ECO:0000313" key="3">
    <source>
        <dbReference type="Proteomes" id="UP001204376"/>
    </source>
</evidence>
<feature type="transmembrane region" description="Helical" evidence="1">
    <location>
        <begin position="31"/>
        <end position="49"/>
    </location>
</feature>
<keyword evidence="1" id="KW-0472">Membrane</keyword>
<organism evidence="2 3">
    <name type="scientific">Mucilaginibacter aquariorum</name>
    <dbReference type="NCBI Taxonomy" id="2967225"/>
    <lineage>
        <taxon>Bacteria</taxon>
        <taxon>Pseudomonadati</taxon>
        <taxon>Bacteroidota</taxon>
        <taxon>Sphingobacteriia</taxon>
        <taxon>Sphingobacteriales</taxon>
        <taxon>Sphingobacteriaceae</taxon>
        <taxon>Mucilaginibacter</taxon>
    </lineage>
</organism>
<comment type="caution">
    <text evidence="2">The sequence shown here is derived from an EMBL/GenBank/DDBJ whole genome shotgun (WGS) entry which is preliminary data.</text>
</comment>
<evidence type="ECO:0000256" key="1">
    <source>
        <dbReference type="SAM" id="Phobius"/>
    </source>
</evidence>
<accession>A0ABT1T5R0</accession>
<protein>
    <submittedName>
        <fullName evidence="2">Uncharacterized protein</fullName>
    </submittedName>
</protein>
<sequence>MKSLLKYLIYSIVIVAIIVTSMDVFRSHPEAQFVFIFPGIFLLAFSHIMDDSFRKVSHRIRLSRGR</sequence>
<feature type="transmembrane region" description="Helical" evidence="1">
    <location>
        <begin position="7"/>
        <end position="25"/>
    </location>
</feature>